<keyword evidence="3 11" id="KW-0285">Flavoprotein</keyword>
<reference evidence="13 14" key="1">
    <citation type="submission" date="2021-03" db="EMBL/GenBank/DDBJ databases">
        <title>Genomic Encyclopedia of Type Strains, Phase IV (KMG-IV): sequencing the most valuable type-strain genomes for metagenomic binning, comparative biology and taxonomic classification.</title>
        <authorList>
            <person name="Goeker M."/>
        </authorList>
    </citation>
    <scope>NUCLEOTIDE SEQUENCE [LARGE SCALE GENOMIC DNA]</scope>
    <source>
        <strain evidence="13 14">DSM 28783</strain>
    </source>
</reference>
<dbReference type="Pfam" id="PF10418">
    <property type="entry name" value="DHODB_Fe-S_bind"/>
    <property type="match status" value="1"/>
</dbReference>
<feature type="binding site" evidence="11">
    <location>
        <position position="224"/>
    </location>
    <ligand>
        <name>[2Fe-2S] cluster</name>
        <dbReference type="ChEBI" id="CHEBI:190135"/>
    </ligand>
</feature>
<accession>A0ABS4KRV9</accession>
<keyword evidence="10 11" id="KW-0411">Iron-sulfur</keyword>
<keyword evidence="9 11" id="KW-0408">Iron</keyword>
<dbReference type="PIRSF" id="PIRSF006816">
    <property type="entry name" value="Cyc3_hyd_g"/>
    <property type="match status" value="1"/>
</dbReference>
<evidence type="ECO:0000256" key="8">
    <source>
        <dbReference type="ARBA" id="ARBA00022982"/>
    </source>
</evidence>
<dbReference type="SUPFAM" id="SSF63380">
    <property type="entry name" value="Riboflavin synthase domain-like"/>
    <property type="match status" value="1"/>
</dbReference>
<dbReference type="InterPro" id="IPR012165">
    <property type="entry name" value="Cyt_c3_hydrogenase_gsu"/>
</dbReference>
<organism evidence="13 14">
    <name type="scientific">Clostridium algifaecis</name>
    <dbReference type="NCBI Taxonomy" id="1472040"/>
    <lineage>
        <taxon>Bacteria</taxon>
        <taxon>Bacillati</taxon>
        <taxon>Bacillota</taxon>
        <taxon>Clostridia</taxon>
        <taxon>Eubacteriales</taxon>
        <taxon>Clostridiaceae</taxon>
        <taxon>Clostridium</taxon>
    </lineage>
</organism>
<dbReference type="NCBIfam" id="NF000798">
    <property type="entry name" value="PRK00054.1-3"/>
    <property type="match status" value="1"/>
</dbReference>
<dbReference type="SUPFAM" id="SSF52343">
    <property type="entry name" value="Ferredoxin reductase-like, C-terminal NADP-linked domain"/>
    <property type="match status" value="1"/>
</dbReference>
<comment type="cofactor">
    <cofactor evidence="11">
        <name>FAD</name>
        <dbReference type="ChEBI" id="CHEBI:57692"/>
    </cofactor>
    <text evidence="11">Binds 1 FAD per subunit.</text>
</comment>
<evidence type="ECO:0000256" key="9">
    <source>
        <dbReference type="ARBA" id="ARBA00023004"/>
    </source>
</evidence>
<dbReference type="CDD" id="cd06218">
    <property type="entry name" value="DHOD_e_trans"/>
    <property type="match status" value="1"/>
</dbReference>
<keyword evidence="8 11" id="KW-0249">Electron transport</keyword>
<evidence type="ECO:0000259" key="12">
    <source>
        <dbReference type="PROSITE" id="PS51384"/>
    </source>
</evidence>
<feature type="binding site" evidence="11">
    <location>
        <position position="219"/>
    </location>
    <ligand>
        <name>[2Fe-2S] cluster</name>
        <dbReference type="ChEBI" id="CHEBI:190135"/>
    </ligand>
</feature>
<dbReference type="HAMAP" id="MF_01211">
    <property type="entry name" value="DHODB_Fe_S_bind"/>
    <property type="match status" value="1"/>
</dbReference>
<dbReference type="InterPro" id="IPR050353">
    <property type="entry name" value="PyrK_electron_transfer"/>
</dbReference>
<dbReference type="InterPro" id="IPR023455">
    <property type="entry name" value="Dihydroorotate_DHASE_ETsu"/>
</dbReference>
<dbReference type="InterPro" id="IPR037117">
    <property type="entry name" value="Dihydroorotate_DH_ele_sf"/>
</dbReference>
<comment type="caution">
    <text evidence="13">The sequence shown here is derived from an EMBL/GenBank/DDBJ whole genome shotgun (WGS) entry which is preliminary data.</text>
</comment>
<dbReference type="PANTHER" id="PTHR43513:SF3">
    <property type="entry name" value="DIHYDROOROTATE DEHYDROGENASE B (NAD(+)), ELECTRON TRANSFER SUBUNIT-RELATED"/>
    <property type="match status" value="1"/>
</dbReference>
<dbReference type="PROSITE" id="PS51384">
    <property type="entry name" value="FAD_FR"/>
    <property type="match status" value="1"/>
</dbReference>
<dbReference type="InterPro" id="IPR017938">
    <property type="entry name" value="Riboflavin_synthase-like_b-brl"/>
</dbReference>
<keyword evidence="14" id="KW-1185">Reference proteome</keyword>
<keyword evidence="2 11" id="KW-0813">Transport</keyword>
<evidence type="ECO:0000256" key="5">
    <source>
        <dbReference type="ARBA" id="ARBA00022723"/>
    </source>
</evidence>
<gene>
    <name evidence="11" type="primary">pyrK</name>
    <name evidence="13" type="ORF">J2Z42_001444</name>
</gene>
<evidence type="ECO:0000256" key="3">
    <source>
        <dbReference type="ARBA" id="ARBA00022630"/>
    </source>
</evidence>
<feature type="binding site" evidence="11">
    <location>
        <position position="227"/>
    </location>
    <ligand>
        <name>[2Fe-2S] cluster</name>
        <dbReference type="ChEBI" id="CHEBI:190135"/>
    </ligand>
</feature>
<feature type="domain" description="FAD-binding FR-type" evidence="12">
    <location>
        <begin position="5"/>
        <end position="99"/>
    </location>
</feature>
<keyword evidence="7 11" id="KW-0665">Pyrimidine biosynthesis</keyword>
<evidence type="ECO:0000256" key="11">
    <source>
        <dbReference type="HAMAP-Rule" id="MF_01211"/>
    </source>
</evidence>
<dbReference type="InterPro" id="IPR039261">
    <property type="entry name" value="FNR_nucleotide-bd"/>
</dbReference>
<comment type="subunit">
    <text evidence="11">Heterotetramer of 2 PyrK and 2 PyrD type B subunits.</text>
</comment>
<evidence type="ECO:0000313" key="14">
    <source>
        <dbReference type="Proteomes" id="UP001519307"/>
    </source>
</evidence>
<feature type="binding site" evidence="11">
    <location>
        <begin position="67"/>
        <end position="69"/>
    </location>
    <ligand>
        <name>FAD</name>
        <dbReference type="ChEBI" id="CHEBI:57692"/>
    </ligand>
</feature>
<keyword evidence="4 11" id="KW-0001">2Fe-2S</keyword>
<evidence type="ECO:0000256" key="4">
    <source>
        <dbReference type="ARBA" id="ARBA00022714"/>
    </source>
</evidence>
<dbReference type="InterPro" id="IPR017927">
    <property type="entry name" value="FAD-bd_FR_type"/>
</dbReference>
<sequence length="252" mass="28450">MENKLDYITCKVAKNENINDNIYKFEFNGNFKGKPGQFYMLRAWDKEPLLSRPISINYLDDEKIVFLYQVVGTGTKKLSLLKEDDEVKLMGPLGNGFDIDNIDGKVAMISGGIGIAPMLYLAKILSEKSSKKDMQLDLYAGFKKETYILDRFDDFVDNIYYSLETGKSENKGFITDIFHPQLYDMVLCCGPGPMMMRVVTMCREKNIPVYVSMENHMACGVGACLVCTCKTKHGNKRTCVDGPVFLGEDLVL</sequence>
<protein>
    <recommendedName>
        <fullName evidence="11">Dihydroorotate dehydrogenase B (NAD(+)), electron transfer subunit</fullName>
    </recommendedName>
    <alternativeName>
        <fullName evidence="11">Dihydroorotate oxidase B, electron transfer subunit</fullName>
    </alternativeName>
</protein>
<feature type="binding site" evidence="11">
    <location>
        <begin position="74"/>
        <end position="75"/>
    </location>
    <ligand>
        <name>FAD</name>
        <dbReference type="ChEBI" id="CHEBI:57692"/>
    </ligand>
</feature>
<evidence type="ECO:0000256" key="7">
    <source>
        <dbReference type="ARBA" id="ARBA00022975"/>
    </source>
</evidence>
<dbReference type="Gene3D" id="2.10.240.10">
    <property type="entry name" value="Dihydroorotate dehydrogenase, electron transfer subunit"/>
    <property type="match status" value="1"/>
</dbReference>
<feature type="binding site" evidence="11">
    <location>
        <position position="239"/>
    </location>
    <ligand>
        <name>[2Fe-2S] cluster</name>
        <dbReference type="ChEBI" id="CHEBI:190135"/>
    </ligand>
</feature>
<evidence type="ECO:0000313" key="13">
    <source>
        <dbReference type="EMBL" id="MBP2032770.1"/>
    </source>
</evidence>
<dbReference type="Gene3D" id="3.40.50.80">
    <property type="entry name" value="Nucleotide-binding domain of ferredoxin-NADP reductase (FNR) module"/>
    <property type="match status" value="1"/>
</dbReference>
<keyword evidence="5 11" id="KW-0479">Metal-binding</keyword>
<dbReference type="EMBL" id="JAGGLM010000007">
    <property type="protein sequence ID" value="MBP2032770.1"/>
    <property type="molecule type" value="Genomic_DNA"/>
</dbReference>
<evidence type="ECO:0000256" key="6">
    <source>
        <dbReference type="ARBA" id="ARBA00022827"/>
    </source>
</evidence>
<evidence type="ECO:0000256" key="2">
    <source>
        <dbReference type="ARBA" id="ARBA00022448"/>
    </source>
</evidence>
<dbReference type="Gene3D" id="2.40.30.10">
    <property type="entry name" value="Translation factors"/>
    <property type="match status" value="1"/>
</dbReference>
<keyword evidence="6 11" id="KW-0274">FAD</keyword>
<feature type="binding site" evidence="11">
    <location>
        <begin position="52"/>
        <end position="55"/>
    </location>
    <ligand>
        <name>FAD</name>
        <dbReference type="ChEBI" id="CHEBI:57692"/>
    </ligand>
</feature>
<proteinExistence type="inferred from homology"/>
<dbReference type="InterPro" id="IPR019480">
    <property type="entry name" value="Dihydroorotate_DH_Fe-S-bd"/>
</dbReference>
<comment type="pathway">
    <text evidence="11">Pyrimidine metabolism; UMP biosynthesis via de novo pathway; orotate from (S)-dihydroorotate (NAD(+) route): step 1/1.</text>
</comment>
<comment type="similarity">
    <text evidence="1 11">Belongs to the PyrK family.</text>
</comment>
<dbReference type="Proteomes" id="UP001519307">
    <property type="component" value="Unassembled WGS sequence"/>
</dbReference>
<comment type="cofactor">
    <cofactor evidence="11">
        <name>[2Fe-2S] cluster</name>
        <dbReference type="ChEBI" id="CHEBI:190135"/>
    </cofactor>
    <text evidence="11">Binds 1 [2Fe-2S] cluster per subunit.</text>
</comment>
<evidence type="ECO:0000256" key="10">
    <source>
        <dbReference type="ARBA" id="ARBA00023014"/>
    </source>
</evidence>
<name>A0ABS4KRV9_9CLOT</name>
<comment type="function">
    <text evidence="11">Responsible for channeling the electrons from the oxidation of dihydroorotate from the FMN redox center in the PyrD type B subunit to the ultimate electron acceptor NAD(+).</text>
</comment>
<dbReference type="PANTHER" id="PTHR43513">
    <property type="entry name" value="DIHYDROOROTATE DEHYDROGENASE B (NAD(+)), ELECTRON TRANSFER SUBUNIT"/>
    <property type="match status" value="1"/>
</dbReference>
<evidence type="ECO:0000256" key="1">
    <source>
        <dbReference type="ARBA" id="ARBA00006422"/>
    </source>
</evidence>